<dbReference type="AlphaFoldDB" id="A0A414CLJ4"/>
<reference evidence="5 6" key="1">
    <citation type="submission" date="2018-08" db="EMBL/GenBank/DDBJ databases">
        <title>A genome reference for cultivated species of the human gut microbiota.</title>
        <authorList>
            <person name="Zou Y."/>
            <person name="Xue W."/>
            <person name="Luo G."/>
        </authorList>
    </citation>
    <scope>NUCLEOTIDE SEQUENCE [LARGE SCALE GENOMIC DNA]</scope>
    <source>
        <strain evidence="5 6">AM33-3BH</strain>
    </source>
</reference>
<dbReference type="PANTHER" id="PTHR43335">
    <property type="entry name" value="ABC TRANSPORTER, ATP-BINDING PROTEIN"/>
    <property type="match status" value="1"/>
</dbReference>
<dbReference type="GO" id="GO:0005524">
    <property type="term" value="F:ATP binding"/>
    <property type="evidence" value="ECO:0007669"/>
    <property type="project" value="UniProtKB-KW"/>
</dbReference>
<dbReference type="InterPro" id="IPR003593">
    <property type="entry name" value="AAA+_ATPase"/>
</dbReference>
<comment type="caution">
    <text evidence="5">The sequence shown here is derived from an EMBL/GenBank/DDBJ whole genome shotgun (WGS) entry which is preliminary data.</text>
</comment>
<dbReference type="RefSeq" id="WP_118095235.1">
    <property type="nucleotide sequence ID" value="NZ_QSIO01000001.1"/>
</dbReference>
<keyword evidence="4 5" id="KW-0067">ATP-binding</keyword>
<evidence type="ECO:0000256" key="3">
    <source>
        <dbReference type="ARBA" id="ARBA00022741"/>
    </source>
</evidence>
<keyword evidence="2" id="KW-0813">Transport</keyword>
<evidence type="ECO:0000256" key="4">
    <source>
        <dbReference type="ARBA" id="ARBA00022840"/>
    </source>
</evidence>
<organism evidence="5 6">
    <name type="scientific">Streptococcus parasanguinis</name>
    <dbReference type="NCBI Taxonomy" id="1318"/>
    <lineage>
        <taxon>Bacteria</taxon>
        <taxon>Bacillati</taxon>
        <taxon>Bacillota</taxon>
        <taxon>Bacilli</taxon>
        <taxon>Lactobacillales</taxon>
        <taxon>Streptococcaceae</taxon>
        <taxon>Streptococcus</taxon>
    </lineage>
</organism>
<dbReference type="PROSITE" id="PS50893">
    <property type="entry name" value="ABC_TRANSPORTER_2"/>
    <property type="match status" value="1"/>
</dbReference>
<dbReference type="GO" id="GO:0016887">
    <property type="term" value="F:ATP hydrolysis activity"/>
    <property type="evidence" value="ECO:0007669"/>
    <property type="project" value="InterPro"/>
</dbReference>
<comment type="similarity">
    <text evidence="1">Belongs to the ABC transporter superfamily.</text>
</comment>
<proteinExistence type="inferred from homology"/>
<name>A0A414CLJ4_STRPA</name>
<dbReference type="PANTHER" id="PTHR43335:SF4">
    <property type="entry name" value="ABC TRANSPORTER, ATP-BINDING PROTEIN"/>
    <property type="match status" value="1"/>
</dbReference>
<dbReference type="InterPro" id="IPR027417">
    <property type="entry name" value="P-loop_NTPase"/>
</dbReference>
<dbReference type="InterPro" id="IPR017871">
    <property type="entry name" value="ABC_transporter-like_CS"/>
</dbReference>
<evidence type="ECO:0000256" key="1">
    <source>
        <dbReference type="ARBA" id="ARBA00005417"/>
    </source>
</evidence>
<dbReference type="SUPFAM" id="SSF52540">
    <property type="entry name" value="P-loop containing nucleoside triphosphate hydrolases"/>
    <property type="match status" value="1"/>
</dbReference>
<evidence type="ECO:0000256" key="2">
    <source>
        <dbReference type="ARBA" id="ARBA00022448"/>
    </source>
</evidence>
<dbReference type="Pfam" id="PF00005">
    <property type="entry name" value="ABC_tran"/>
    <property type="match status" value="1"/>
</dbReference>
<evidence type="ECO:0000313" key="6">
    <source>
        <dbReference type="Proteomes" id="UP000285773"/>
    </source>
</evidence>
<accession>A0A414CLJ4</accession>
<dbReference type="SMART" id="SM00382">
    <property type="entry name" value="AAA"/>
    <property type="match status" value="1"/>
</dbReference>
<dbReference type="InterPro" id="IPR003439">
    <property type="entry name" value="ABC_transporter-like_ATP-bd"/>
</dbReference>
<dbReference type="PROSITE" id="PS00211">
    <property type="entry name" value="ABC_TRANSPORTER_1"/>
    <property type="match status" value="1"/>
</dbReference>
<dbReference type="EMBL" id="QSIO01000001">
    <property type="protein sequence ID" value="RHC95860.1"/>
    <property type="molecule type" value="Genomic_DNA"/>
</dbReference>
<sequence>MITIQKLHKEYNNKIVLQNVSFKAKKGEITGLIGPNGSGKSTLIRILLGLENSQMGMALIDGKKYSQLGDNPFCIVGSFLDCCQPYPTRTGFQHLRWIGLACGVDKNRCNECLELVGLSEAKNKKVKDYSLGMKQRLGLATALLANPDILILDEPINGLDPEGIRWVRNFLQSFVNEGKTVLMTSHYMSELELTVDHLVGISNGKIVIDAPTKDILKQFGSFEEAYFKALEGKEGE</sequence>
<protein>
    <submittedName>
        <fullName evidence="5">ATP-binding cassette domain-containing protein</fullName>
    </submittedName>
</protein>
<dbReference type="Proteomes" id="UP000285773">
    <property type="component" value="Unassembled WGS sequence"/>
</dbReference>
<dbReference type="Gene3D" id="3.40.50.300">
    <property type="entry name" value="P-loop containing nucleotide triphosphate hydrolases"/>
    <property type="match status" value="1"/>
</dbReference>
<keyword evidence="3" id="KW-0547">Nucleotide-binding</keyword>
<gene>
    <name evidence="5" type="ORF">DW820_01655</name>
</gene>
<evidence type="ECO:0000313" key="5">
    <source>
        <dbReference type="EMBL" id="RHC95860.1"/>
    </source>
</evidence>